<gene>
    <name evidence="2" type="ORF">ACGFYS_14315</name>
</gene>
<reference evidence="2 3" key="1">
    <citation type="submission" date="2024-10" db="EMBL/GenBank/DDBJ databases">
        <title>The Natural Products Discovery Center: Release of the First 8490 Sequenced Strains for Exploring Actinobacteria Biosynthetic Diversity.</title>
        <authorList>
            <person name="Kalkreuter E."/>
            <person name="Kautsar S.A."/>
            <person name="Yang D."/>
            <person name="Bader C.D."/>
            <person name="Teijaro C.N."/>
            <person name="Fluegel L."/>
            <person name="Davis C.M."/>
            <person name="Simpson J.R."/>
            <person name="Lauterbach L."/>
            <person name="Steele A.D."/>
            <person name="Gui C."/>
            <person name="Meng S."/>
            <person name="Li G."/>
            <person name="Viehrig K."/>
            <person name="Ye F."/>
            <person name="Su P."/>
            <person name="Kiefer A.F."/>
            <person name="Nichols A."/>
            <person name="Cepeda A.J."/>
            <person name="Yan W."/>
            <person name="Fan B."/>
            <person name="Jiang Y."/>
            <person name="Adhikari A."/>
            <person name="Zheng C.-J."/>
            <person name="Schuster L."/>
            <person name="Cowan T.M."/>
            <person name="Smanski M.J."/>
            <person name="Chevrette M.G."/>
            <person name="De Carvalho L.P.S."/>
            <person name="Shen B."/>
        </authorList>
    </citation>
    <scope>NUCLEOTIDE SEQUENCE [LARGE SCALE GENOMIC DNA]</scope>
    <source>
        <strain evidence="2 3">NPDC048229</strain>
    </source>
</reference>
<name>A0ABW7BRH0_9ACTN</name>
<dbReference type="EMBL" id="JBICZW010000007">
    <property type="protein sequence ID" value="MFG3190107.1"/>
    <property type="molecule type" value="Genomic_DNA"/>
</dbReference>
<keyword evidence="1" id="KW-1133">Transmembrane helix</keyword>
<evidence type="ECO:0000313" key="3">
    <source>
        <dbReference type="Proteomes" id="UP001604282"/>
    </source>
</evidence>
<keyword evidence="1" id="KW-0812">Transmembrane</keyword>
<organism evidence="2 3">
    <name type="scientific">Streptomyces omiyaensis</name>
    <dbReference type="NCBI Taxonomy" id="68247"/>
    <lineage>
        <taxon>Bacteria</taxon>
        <taxon>Bacillati</taxon>
        <taxon>Actinomycetota</taxon>
        <taxon>Actinomycetes</taxon>
        <taxon>Kitasatosporales</taxon>
        <taxon>Streptomycetaceae</taxon>
        <taxon>Streptomyces</taxon>
    </lineage>
</organism>
<keyword evidence="3" id="KW-1185">Reference proteome</keyword>
<dbReference type="RefSeq" id="WP_189848488.1">
    <property type="nucleotide sequence ID" value="NZ_BMVV01000004.1"/>
</dbReference>
<feature type="transmembrane region" description="Helical" evidence="1">
    <location>
        <begin position="49"/>
        <end position="67"/>
    </location>
</feature>
<protein>
    <recommendedName>
        <fullName evidence="4">Alkaline shock response membrane anchor protein AmaP</fullName>
    </recommendedName>
</protein>
<comment type="caution">
    <text evidence="2">The sequence shown here is derived from an EMBL/GenBank/DDBJ whole genome shotgun (WGS) entry which is preliminary data.</text>
</comment>
<evidence type="ECO:0000313" key="2">
    <source>
        <dbReference type="EMBL" id="MFG3190107.1"/>
    </source>
</evidence>
<keyword evidence="1" id="KW-0472">Membrane</keyword>
<proteinExistence type="predicted"/>
<evidence type="ECO:0008006" key="4">
    <source>
        <dbReference type="Google" id="ProtNLM"/>
    </source>
</evidence>
<evidence type="ECO:0000256" key="1">
    <source>
        <dbReference type="SAM" id="Phobius"/>
    </source>
</evidence>
<dbReference type="Proteomes" id="UP001604282">
    <property type="component" value="Unassembled WGS sequence"/>
</dbReference>
<sequence>MRSRTVANRTALALTGLALLASGAAATRWGEERILTAALRHLEPTDHRLLLAASSAALAASLVLLTAQIRRPGRRRLNLPAPGCQLDSRAVRHAVRTGCAAVPGVVRARCSLTGRRGTMRLAITLTVNGTAHPGEVLTAVADGVLPQITPLLTPRRLHTRIRLRVQRPRPHRTQ</sequence>
<accession>A0ABW7BRH0</accession>